<protein>
    <submittedName>
        <fullName evidence="1">Uncharacterized protein</fullName>
    </submittedName>
</protein>
<evidence type="ECO:0000313" key="1">
    <source>
        <dbReference type="EMBL" id="KAJ7353134.1"/>
    </source>
</evidence>
<dbReference type="EMBL" id="JARIHO010000011">
    <property type="protein sequence ID" value="KAJ7353134.1"/>
    <property type="molecule type" value="Genomic_DNA"/>
</dbReference>
<dbReference type="AlphaFoldDB" id="A0AAD7AAY9"/>
<proteinExistence type="predicted"/>
<gene>
    <name evidence="1" type="ORF">DFH08DRAFT_856018</name>
</gene>
<comment type="caution">
    <text evidence="1">The sequence shown here is derived from an EMBL/GenBank/DDBJ whole genome shotgun (WGS) entry which is preliminary data.</text>
</comment>
<keyword evidence="2" id="KW-1185">Reference proteome</keyword>
<name>A0AAD7AAY9_9AGAR</name>
<organism evidence="1 2">
    <name type="scientific">Mycena albidolilacea</name>
    <dbReference type="NCBI Taxonomy" id="1033008"/>
    <lineage>
        <taxon>Eukaryota</taxon>
        <taxon>Fungi</taxon>
        <taxon>Dikarya</taxon>
        <taxon>Basidiomycota</taxon>
        <taxon>Agaricomycotina</taxon>
        <taxon>Agaricomycetes</taxon>
        <taxon>Agaricomycetidae</taxon>
        <taxon>Agaricales</taxon>
        <taxon>Marasmiineae</taxon>
        <taxon>Mycenaceae</taxon>
        <taxon>Mycena</taxon>
    </lineage>
</organism>
<dbReference type="Proteomes" id="UP001218218">
    <property type="component" value="Unassembled WGS sequence"/>
</dbReference>
<evidence type="ECO:0000313" key="2">
    <source>
        <dbReference type="Proteomes" id="UP001218218"/>
    </source>
</evidence>
<reference evidence="1" key="1">
    <citation type="submission" date="2023-03" db="EMBL/GenBank/DDBJ databases">
        <title>Massive genome expansion in bonnet fungi (Mycena s.s.) driven by repeated elements and novel gene families across ecological guilds.</title>
        <authorList>
            <consortium name="Lawrence Berkeley National Laboratory"/>
            <person name="Harder C.B."/>
            <person name="Miyauchi S."/>
            <person name="Viragh M."/>
            <person name="Kuo A."/>
            <person name="Thoen E."/>
            <person name="Andreopoulos B."/>
            <person name="Lu D."/>
            <person name="Skrede I."/>
            <person name="Drula E."/>
            <person name="Henrissat B."/>
            <person name="Morin E."/>
            <person name="Kohler A."/>
            <person name="Barry K."/>
            <person name="LaButti K."/>
            <person name="Morin E."/>
            <person name="Salamov A."/>
            <person name="Lipzen A."/>
            <person name="Mereny Z."/>
            <person name="Hegedus B."/>
            <person name="Baldrian P."/>
            <person name="Stursova M."/>
            <person name="Weitz H."/>
            <person name="Taylor A."/>
            <person name="Grigoriev I.V."/>
            <person name="Nagy L.G."/>
            <person name="Martin F."/>
            <person name="Kauserud H."/>
        </authorList>
    </citation>
    <scope>NUCLEOTIDE SEQUENCE</scope>
    <source>
        <strain evidence="1">CBHHK002</strain>
    </source>
</reference>
<accession>A0AAD7AAY9</accession>
<sequence>MLSFLERIPQDVLQHIALAGASSHCGPPVDLCSLLSTCRAIYGGLNIHSSPHLYAAIFKLRYGGSLVSNQHTDSSLSNELVRRCRALRRCHRLDISLPELRQDLWTLLWIVAEEGLCPPLSEAYFPQFIVRLALYYLRVDMDVPSQGDIQSLVIWLLCLGVSRQDILSENPLVRSTLVTLLRPFVSTSESRVPHSTSQPPSTVFFKPNPVAQARSVAPPALPHVGIEDPGDEVLIRYNVRICPPRLPSPSNAAIILIFALKEAVPLQIPYHLPATRAIATAENRSGPTAEDYTAFQRAVTPLFSDIRRPMALAAQTSAATTLNFVELDPWISDILAIPNFPSEERVRPAHLAVSLTGVWEGSMMISCVSLGNPVPKMPKTPILSDFLCRTPMQCEFQKFIPSEDLQHELVRDHVLVGRTLQNHEDVWGSGGFNFTGKVDDDGLVVFTRRPHGEFGEMSETWIFQGRLHYGTALVGTFRSSSGDSCGVHGIFSMSKRAAAVQ</sequence>